<reference evidence="2 3" key="1">
    <citation type="submission" date="2017-03" db="EMBL/GenBank/DDBJ databases">
        <title>Genomic and clinical evidence uncovers the enterohepatic species Helicobacter valdiviensis as a potential human intestinal pathogen.</title>
        <authorList>
            <person name="Fresia P."/>
            <person name="Jara R."/>
            <person name="Sierra R."/>
            <person name="Ferres I."/>
            <person name="Greif G."/>
            <person name="Iraola G."/>
            <person name="Collado L."/>
        </authorList>
    </citation>
    <scope>NUCLEOTIDE SEQUENCE [LARGE SCALE GENOMIC DNA]</scope>
    <source>
        <strain evidence="2 3">WBE14</strain>
    </source>
</reference>
<dbReference type="OrthoDB" id="9934418at2"/>
<dbReference type="EMBL" id="NBIU01000001">
    <property type="protein sequence ID" value="PZT49157.1"/>
    <property type="molecule type" value="Genomic_DNA"/>
</dbReference>
<proteinExistence type="predicted"/>
<dbReference type="Proteomes" id="UP000249746">
    <property type="component" value="Unassembled WGS sequence"/>
</dbReference>
<organism evidence="2 3">
    <name type="scientific">Helicobacter valdiviensis</name>
    <dbReference type="NCBI Taxonomy" id="1458358"/>
    <lineage>
        <taxon>Bacteria</taxon>
        <taxon>Pseudomonadati</taxon>
        <taxon>Campylobacterota</taxon>
        <taxon>Epsilonproteobacteria</taxon>
        <taxon>Campylobacterales</taxon>
        <taxon>Helicobacteraceae</taxon>
        <taxon>Helicobacter</taxon>
    </lineage>
</organism>
<protein>
    <submittedName>
        <fullName evidence="2">Uncharacterized protein</fullName>
    </submittedName>
</protein>
<keyword evidence="1" id="KW-0175">Coiled coil</keyword>
<dbReference type="RefSeq" id="WP_111228907.1">
    <property type="nucleotide sequence ID" value="NZ_NBIU01000001.1"/>
</dbReference>
<evidence type="ECO:0000313" key="2">
    <source>
        <dbReference type="EMBL" id="PZT49157.1"/>
    </source>
</evidence>
<accession>A0A2W6MXP5</accession>
<evidence type="ECO:0000313" key="3">
    <source>
        <dbReference type="Proteomes" id="UP000249746"/>
    </source>
</evidence>
<name>A0A2W6MXP5_9HELI</name>
<dbReference type="AlphaFoldDB" id="A0A2W6MXP5"/>
<evidence type="ECO:0000256" key="1">
    <source>
        <dbReference type="SAM" id="Coils"/>
    </source>
</evidence>
<sequence length="322" mass="37217">MDKAISDKPLFRKYTIMDSKEDLFALINKNMEEAGVYQEGDNFFLRDNSQVILLPIDDELDNPYLVGDVGEKEDYDENIISDILGSLGFDILNGDKDSIMQAIWFVLGYIESGSDLLEGFELAENNDLEFFKDVNNLKAIFQALDRIQTLKESGKIDVAMLNNYNKLYAEYKKNLKLYDATIQDTYMKNLERKLEEQYAKLSSQFDKITLQLELIKKTIGDAFDIDSNYTIFENASIRFNIGLVTHFESFDEKEGDDNLKFAGVPKSELLDRNNKEPVFINPYQEEKDVYDEEKNRYTEKACFVSENPKTNNPCIVQMVTSY</sequence>
<keyword evidence="3" id="KW-1185">Reference proteome</keyword>
<feature type="coiled-coil region" evidence="1">
    <location>
        <begin position="161"/>
        <end position="211"/>
    </location>
</feature>
<comment type="caution">
    <text evidence="2">The sequence shown here is derived from an EMBL/GenBank/DDBJ whole genome shotgun (WGS) entry which is preliminary data.</text>
</comment>
<gene>
    <name evidence="2" type="ORF">B6S12_00765</name>
</gene>